<dbReference type="GO" id="GO:0004356">
    <property type="term" value="F:glutamine synthetase activity"/>
    <property type="evidence" value="ECO:0007669"/>
    <property type="project" value="InterPro"/>
</dbReference>
<evidence type="ECO:0000313" key="1">
    <source>
        <dbReference type="EMBL" id="GAA5063496.1"/>
    </source>
</evidence>
<comment type="caution">
    <text evidence="1">The sequence shown here is derived from an EMBL/GenBank/DDBJ whole genome shotgun (WGS) entry which is preliminary data.</text>
</comment>
<keyword evidence="2" id="KW-1185">Reference proteome</keyword>
<reference evidence="1 2" key="1">
    <citation type="journal article" date="2019" name="Int. J. Syst. Evol. Microbiol.">
        <title>The Global Catalogue of Microorganisms (GCM) 10K type strain sequencing project: providing services to taxonomists for standard genome sequencing and annotation.</title>
        <authorList>
            <consortium name="The Broad Institute Genomics Platform"/>
            <consortium name="The Broad Institute Genome Sequencing Center for Infectious Disease"/>
            <person name="Wu L."/>
            <person name="Ma J."/>
        </authorList>
    </citation>
    <scope>NUCLEOTIDE SEQUENCE [LARGE SCALE GENOMIC DNA]</scope>
    <source>
        <strain evidence="1 2">JCM 17504</strain>
    </source>
</reference>
<gene>
    <name evidence="1" type="ORF">GCM10025751_52050</name>
</gene>
<evidence type="ECO:0008006" key="3">
    <source>
        <dbReference type="Google" id="ProtNLM"/>
    </source>
</evidence>
<accession>A0AAV3UQ69</accession>
<dbReference type="InterPro" id="IPR036651">
    <property type="entry name" value="Gln_synt_N_sf"/>
</dbReference>
<organism evidence="1 2">
    <name type="scientific">Haladaptatus pallidirubidus</name>
    <dbReference type="NCBI Taxonomy" id="1008152"/>
    <lineage>
        <taxon>Archaea</taxon>
        <taxon>Methanobacteriati</taxon>
        <taxon>Methanobacteriota</taxon>
        <taxon>Stenosarchaea group</taxon>
        <taxon>Halobacteria</taxon>
        <taxon>Halobacteriales</taxon>
        <taxon>Haladaptataceae</taxon>
        <taxon>Haladaptatus</taxon>
    </lineage>
</organism>
<dbReference type="AlphaFoldDB" id="A0AAV3UQ69"/>
<dbReference type="Gene3D" id="3.10.20.70">
    <property type="entry name" value="Glutamine synthetase, N-terminal domain"/>
    <property type="match status" value="1"/>
</dbReference>
<proteinExistence type="predicted"/>
<dbReference type="GO" id="GO:0006542">
    <property type="term" value="P:glutamine biosynthetic process"/>
    <property type="evidence" value="ECO:0007669"/>
    <property type="project" value="InterPro"/>
</dbReference>
<name>A0AAV3UQ69_9EURY</name>
<evidence type="ECO:0000313" key="2">
    <source>
        <dbReference type="Proteomes" id="UP001501729"/>
    </source>
</evidence>
<protein>
    <recommendedName>
        <fullName evidence="3">Glutamine synthetase</fullName>
    </recommendedName>
</protein>
<dbReference type="EMBL" id="BAABKX010000026">
    <property type="protein sequence ID" value="GAA5063496.1"/>
    <property type="molecule type" value="Genomic_DNA"/>
</dbReference>
<dbReference type="Proteomes" id="UP001501729">
    <property type="component" value="Unassembled WGS sequence"/>
</dbReference>
<sequence length="109" mass="12203">MTNGKLTSVRETELTTAEQDIVDAIDTHNADIIRLQFTDITGTDKNVSIPASQVEKAFKEKNLVRRFLNREIHPNPGERHAARTRPETLAVPRGNQTAILRAPTLFVTL</sequence>
<dbReference type="SUPFAM" id="SSF54368">
    <property type="entry name" value="Glutamine synthetase, N-terminal domain"/>
    <property type="match status" value="1"/>
</dbReference>